<dbReference type="InterPro" id="IPR036641">
    <property type="entry name" value="HPT_dom_sf"/>
</dbReference>
<dbReference type="Gene3D" id="3.30.450.20">
    <property type="entry name" value="PAS domain"/>
    <property type="match status" value="3"/>
</dbReference>
<feature type="coiled-coil region" evidence="7">
    <location>
        <begin position="229"/>
        <end position="263"/>
    </location>
</feature>
<dbReference type="SUPFAM" id="SSF55874">
    <property type="entry name" value="ATPase domain of HSP90 chaperone/DNA topoisomerase II/histidine kinase"/>
    <property type="match status" value="1"/>
</dbReference>
<dbReference type="InterPro" id="IPR005467">
    <property type="entry name" value="His_kinase_dom"/>
</dbReference>
<dbReference type="Gene3D" id="1.20.120.160">
    <property type="entry name" value="HPT domain"/>
    <property type="match status" value="1"/>
</dbReference>
<comment type="catalytic activity">
    <reaction evidence="1">
        <text>ATP + protein L-histidine = ADP + protein N-phospho-L-histidine.</text>
        <dbReference type="EC" id="2.7.13.3"/>
    </reaction>
</comment>
<dbReference type="Pfam" id="PF13188">
    <property type="entry name" value="PAS_8"/>
    <property type="match status" value="1"/>
</dbReference>
<dbReference type="SUPFAM" id="SSF47226">
    <property type="entry name" value="Histidine-containing phosphotransfer domain, HPT domain"/>
    <property type="match status" value="1"/>
</dbReference>
<evidence type="ECO:0000256" key="6">
    <source>
        <dbReference type="PROSITE-ProRule" id="PRU00169"/>
    </source>
</evidence>
<evidence type="ECO:0000256" key="7">
    <source>
        <dbReference type="SAM" id="Coils"/>
    </source>
</evidence>
<dbReference type="Pfam" id="PF02518">
    <property type="entry name" value="HATPase_c"/>
    <property type="match status" value="1"/>
</dbReference>
<dbReference type="InterPro" id="IPR000014">
    <property type="entry name" value="PAS"/>
</dbReference>
<keyword evidence="4" id="KW-0902">Two-component regulatory system</keyword>
<dbReference type="CDD" id="cd16922">
    <property type="entry name" value="HATPase_EvgS-ArcB-TorS-like"/>
    <property type="match status" value="1"/>
</dbReference>
<dbReference type="Proteomes" id="UP000766336">
    <property type="component" value="Unassembled WGS sequence"/>
</dbReference>
<proteinExistence type="predicted"/>
<dbReference type="InterPro" id="IPR008207">
    <property type="entry name" value="Sig_transdc_His_kin_Hpt_dom"/>
</dbReference>
<dbReference type="PROSITE" id="PS50112">
    <property type="entry name" value="PAS"/>
    <property type="match status" value="1"/>
</dbReference>
<feature type="domain" description="Histidine kinase" evidence="8">
    <location>
        <begin position="635"/>
        <end position="859"/>
    </location>
</feature>
<evidence type="ECO:0000259" key="11">
    <source>
        <dbReference type="PROSITE" id="PS50894"/>
    </source>
</evidence>
<dbReference type="PROSITE" id="PS50894">
    <property type="entry name" value="HPT"/>
    <property type="match status" value="1"/>
</dbReference>
<evidence type="ECO:0000259" key="9">
    <source>
        <dbReference type="PROSITE" id="PS50110"/>
    </source>
</evidence>
<dbReference type="InterPro" id="IPR036890">
    <property type="entry name" value="HATPase_C_sf"/>
</dbReference>
<gene>
    <name evidence="12" type="ORF">KHU32_08215</name>
</gene>
<dbReference type="Gene3D" id="3.30.565.10">
    <property type="entry name" value="Histidine kinase-like ATPase, C-terminal domain"/>
    <property type="match status" value="1"/>
</dbReference>
<dbReference type="PRINTS" id="PR00344">
    <property type="entry name" value="BCTRLSENSOR"/>
</dbReference>
<dbReference type="SMART" id="SM00387">
    <property type="entry name" value="HATPase_c"/>
    <property type="match status" value="1"/>
</dbReference>
<feature type="domain" description="Response regulatory" evidence="9">
    <location>
        <begin position="888"/>
        <end position="1007"/>
    </location>
</feature>
<evidence type="ECO:0000313" key="13">
    <source>
        <dbReference type="Proteomes" id="UP000766336"/>
    </source>
</evidence>
<feature type="domain" description="PAS" evidence="10">
    <location>
        <begin position="4"/>
        <end position="42"/>
    </location>
</feature>
<comment type="caution">
    <text evidence="12">The sequence shown here is derived from an EMBL/GenBank/DDBJ whole genome shotgun (WGS) entry which is preliminary data.</text>
</comment>
<evidence type="ECO:0000259" key="10">
    <source>
        <dbReference type="PROSITE" id="PS50112"/>
    </source>
</evidence>
<dbReference type="SUPFAM" id="SSF55785">
    <property type="entry name" value="PYP-like sensor domain (PAS domain)"/>
    <property type="match status" value="5"/>
</dbReference>
<organism evidence="12 13">
    <name type="scientific">Roseococcus pinisoli</name>
    <dbReference type="NCBI Taxonomy" id="2835040"/>
    <lineage>
        <taxon>Bacteria</taxon>
        <taxon>Pseudomonadati</taxon>
        <taxon>Pseudomonadota</taxon>
        <taxon>Alphaproteobacteria</taxon>
        <taxon>Acetobacterales</taxon>
        <taxon>Roseomonadaceae</taxon>
        <taxon>Roseococcus</taxon>
    </lineage>
</organism>
<dbReference type="InterPro" id="IPR003594">
    <property type="entry name" value="HATPase_dom"/>
</dbReference>
<dbReference type="PROSITE" id="PS50110">
    <property type="entry name" value="RESPONSE_REGULATORY"/>
    <property type="match status" value="1"/>
</dbReference>
<dbReference type="InterPro" id="IPR001789">
    <property type="entry name" value="Sig_transdc_resp-reg_receiver"/>
</dbReference>
<dbReference type="InterPro" id="IPR035965">
    <property type="entry name" value="PAS-like_dom_sf"/>
</dbReference>
<reference evidence="12 13" key="1">
    <citation type="submission" date="2021-05" db="EMBL/GenBank/DDBJ databases">
        <title>Roseococcus sp. XZZS9, whole genome shotgun sequencing project.</title>
        <authorList>
            <person name="Zhao G."/>
            <person name="Shen L."/>
        </authorList>
    </citation>
    <scope>NUCLEOTIDE SEQUENCE [LARGE SCALE GENOMIC DNA]</scope>
    <source>
        <strain evidence="12 13">XZZS9</strain>
    </source>
</reference>
<keyword evidence="13" id="KW-1185">Reference proteome</keyword>
<dbReference type="PROSITE" id="PS50109">
    <property type="entry name" value="HIS_KIN"/>
    <property type="match status" value="1"/>
</dbReference>
<evidence type="ECO:0000259" key="8">
    <source>
        <dbReference type="PROSITE" id="PS50109"/>
    </source>
</evidence>
<keyword evidence="3 6" id="KW-0597">Phosphoprotein</keyword>
<name>A0ABS5QB48_9PROT</name>
<dbReference type="EMBL" id="JAHCDA010000001">
    <property type="protein sequence ID" value="MBS7810919.1"/>
    <property type="molecule type" value="Genomic_DNA"/>
</dbReference>
<evidence type="ECO:0000256" key="2">
    <source>
        <dbReference type="ARBA" id="ARBA00012438"/>
    </source>
</evidence>
<evidence type="ECO:0000256" key="3">
    <source>
        <dbReference type="ARBA" id="ARBA00022553"/>
    </source>
</evidence>
<dbReference type="SUPFAM" id="SSF47384">
    <property type="entry name" value="Homodimeric domain of signal transducing histidine kinase"/>
    <property type="match status" value="1"/>
</dbReference>
<dbReference type="InterPro" id="IPR011006">
    <property type="entry name" value="CheY-like_superfamily"/>
</dbReference>
<dbReference type="EC" id="2.7.13.3" evidence="2"/>
<dbReference type="SMART" id="SM00388">
    <property type="entry name" value="HisKA"/>
    <property type="match status" value="1"/>
</dbReference>
<dbReference type="CDD" id="cd17546">
    <property type="entry name" value="REC_hyHK_CKI1_RcsC-like"/>
    <property type="match status" value="1"/>
</dbReference>
<dbReference type="Pfam" id="PF12860">
    <property type="entry name" value="PAS_7"/>
    <property type="match status" value="3"/>
</dbReference>
<dbReference type="SUPFAM" id="SSF52172">
    <property type="entry name" value="CheY-like"/>
    <property type="match status" value="1"/>
</dbReference>
<dbReference type="Gene3D" id="1.10.287.130">
    <property type="match status" value="1"/>
</dbReference>
<dbReference type="Gene3D" id="3.40.50.2300">
    <property type="match status" value="1"/>
</dbReference>
<evidence type="ECO:0000313" key="12">
    <source>
        <dbReference type="EMBL" id="MBS7810919.1"/>
    </source>
</evidence>
<feature type="modified residue" description="4-aspartylphosphate" evidence="6">
    <location>
        <position position="937"/>
    </location>
</feature>
<dbReference type="Pfam" id="PF00072">
    <property type="entry name" value="Response_reg"/>
    <property type="match status" value="1"/>
</dbReference>
<evidence type="ECO:0000256" key="4">
    <source>
        <dbReference type="ARBA" id="ARBA00023012"/>
    </source>
</evidence>
<dbReference type="Pfam" id="PF00512">
    <property type="entry name" value="HisKA"/>
    <property type="match status" value="1"/>
</dbReference>
<protein>
    <recommendedName>
        <fullName evidence="2">histidine kinase</fullName>
        <ecNumber evidence="2">2.7.13.3</ecNumber>
    </recommendedName>
</protein>
<sequence>MNDDAAFLASLLDHMPSGVLEVDASGRVLRANRRLGELLGVETPPAGSLLADWLGQLEATGRLSVPVDLPESAGTGRWHLSGGVSLDVTVRSLPGGARLCLWTEAPADDALVQERAGMAWMLENVSDSAALMDAEGRILQNSSSSAALLGMPEDLTRPGSTHQDVLRFLHRRGDFGFEQDEETFVAQRRAQILAAGRCTFTRRMPEGRWVEYDFHPMPNGELLVTLRDVSALRETSTRLEAERAEHEEDRRRANLLLENTRDLVILAGPDGCVLESSNGREAPFGLPTALFEAGAPLRDLLRALRGTGEGDVVLPARHTRRMPDGRWAELHLVAAEDGSAVLSLRDVTELKEAQLALEHERQMLRLIVDNMSDGVMLFDEEMRWRMLSPPLARFLDLPESLNRIGTSARDVFEWQMRRGDYGPPPEDPEEFAEALESRMANLRQAGGTHYTRKMSTGYWLDARVQPLPNGGMLAFYHDVTALKEQEEQIEAERSLLRQVLNSMQEMVLLLDPEARIILSNGWGRNLLDLPEALVLPGARLADALAYMYRRGDYGFDLAEEELVAGRVSAILSGPLSFTRRSAGKWIEFSYTPISRGRVMAVGRDVTALKEGERAALSARDAAEAAARAKASFLAAMSHEIRTPMNGVLGMLEILSRSELKADQARSVQVMRESAESLLRIVDDLLDFSKIEAGRMEIEELPFSLRGLIEGMLETLSPNAAARGLALFLDPLGEGPDWLAGDPTRVRQILFNLIGNALKFTERGYVRVSAETRTEEGREGRLAVLTVRVEDSGIGMDAETLARLFQPFTQADSSTTRRFGGTGLGLSIVRRLAELMGGEVTAESELGRGSRFTVTLRLRVAAPPVAAEGPRLPAPAAALQAGGAPGRDGVLVVDDHPVNREVIGRQLELIGLQADMAEGGAEALALWRQHAHGIMLLDIHMPGMDGFELAHLVRQEEQARGLPRTTLIAVTASALKGEAERCYAAGMDGFLAKPVTLDGLTRLLGRWLPGLAGEHQGGNLFDPEALRALFGQDPERLGAILENFSEAAAGDLGALQEARDAAQLLEAAHRLKGASQMVGARLLAEQAQLVEEAARAGGLDEARQAAARLPGLFEETMRVARPVLGAAPPVTLDPG</sequence>
<dbReference type="InterPro" id="IPR003661">
    <property type="entry name" value="HisK_dim/P_dom"/>
</dbReference>
<dbReference type="CDD" id="cd00088">
    <property type="entry name" value="HPT"/>
    <property type="match status" value="1"/>
</dbReference>
<dbReference type="InterPro" id="IPR004358">
    <property type="entry name" value="Sig_transdc_His_kin-like_C"/>
</dbReference>
<dbReference type="PANTHER" id="PTHR45339:SF5">
    <property type="entry name" value="HISTIDINE KINASE"/>
    <property type="match status" value="1"/>
</dbReference>
<feature type="modified residue" description="Phosphohistidine" evidence="5">
    <location>
        <position position="1068"/>
    </location>
</feature>
<keyword evidence="7" id="KW-0175">Coiled coil</keyword>
<dbReference type="Pfam" id="PF01627">
    <property type="entry name" value="Hpt"/>
    <property type="match status" value="1"/>
</dbReference>
<dbReference type="SMART" id="SM00091">
    <property type="entry name" value="PAS"/>
    <property type="match status" value="3"/>
</dbReference>
<feature type="domain" description="HPt" evidence="11">
    <location>
        <begin position="1029"/>
        <end position="1126"/>
    </location>
</feature>
<accession>A0ABS5QB48</accession>
<dbReference type="SMART" id="SM00448">
    <property type="entry name" value="REC"/>
    <property type="match status" value="1"/>
</dbReference>
<evidence type="ECO:0000256" key="5">
    <source>
        <dbReference type="PROSITE-ProRule" id="PRU00110"/>
    </source>
</evidence>
<dbReference type="PANTHER" id="PTHR45339">
    <property type="entry name" value="HYBRID SIGNAL TRANSDUCTION HISTIDINE KINASE J"/>
    <property type="match status" value="1"/>
</dbReference>
<dbReference type="RefSeq" id="WP_213669504.1">
    <property type="nucleotide sequence ID" value="NZ_JAHCDA010000001.1"/>
</dbReference>
<dbReference type="CDD" id="cd00082">
    <property type="entry name" value="HisKA"/>
    <property type="match status" value="1"/>
</dbReference>
<dbReference type="InterPro" id="IPR036097">
    <property type="entry name" value="HisK_dim/P_sf"/>
</dbReference>
<evidence type="ECO:0000256" key="1">
    <source>
        <dbReference type="ARBA" id="ARBA00000085"/>
    </source>
</evidence>